<dbReference type="AlphaFoldDB" id="A0A5C6AJH9"/>
<feature type="compositionally biased region" description="Low complexity" evidence="1">
    <location>
        <begin position="353"/>
        <end position="385"/>
    </location>
</feature>
<feature type="region of interest" description="Disordered" evidence="1">
    <location>
        <begin position="101"/>
        <end position="150"/>
    </location>
</feature>
<evidence type="ECO:0000256" key="1">
    <source>
        <dbReference type="SAM" id="MobiDB-lite"/>
    </source>
</evidence>
<dbReference type="EMBL" id="SJPR01000001">
    <property type="protein sequence ID" value="TWT99325.1"/>
    <property type="molecule type" value="Genomic_DNA"/>
</dbReference>
<organism evidence="2 3">
    <name type="scientific">Botrimarina colliarenosi</name>
    <dbReference type="NCBI Taxonomy" id="2528001"/>
    <lineage>
        <taxon>Bacteria</taxon>
        <taxon>Pseudomonadati</taxon>
        <taxon>Planctomycetota</taxon>
        <taxon>Planctomycetia</taxon>
        <taxon>Pirellulales</taxon>
        <taxon>Lacipirellulaceae</taxon>
        <taxon>Botrimarina</taxon>
    </lineage>
</organism>
<evidence type="ECO:0000313" key="2">
    <source>
        <dbReference type="EMBL" id="TWT99325.1"/>
    </source>
</evidence>
<name>A0A5C6AJH9_9BACT</name>
<gene>
    <name evidence="2" type="ORF">Pla108_02600</name>
</gene>
<dbReference type="RefSeq" id="WP_231934239.1">
    <property type="nucleotide sequence ID" value="NZ_SJPR01000001.1"/>
</dbReference>
<comment type="caution">
    <text evidence="2">The sequence shown here is derived from an EMBL/GenBank/DDBJ whole genome shotgun (WGS) entry which is preliminary data.</text>
</comment>
<keyword evidence="3" id="KW-1185">Reference proteome</keyword>
<proteinExistence type="predicted"/>
<feature type="compositionally biased region" description="Low complexity" evidence="1">
    <location>
        <begin position="393"/>
        <end position="406"/>
    </location>
</feature>
<feature type="region of interest" description="Disordered" evidence="1">
    <location>
        <begin position="296"/>
        <end position="444"/>
    </location>
</feature>
<feature type="compositionally biased region" description="Low complexity" evidence="1">
    <location>
        <begin position="304"/>
        <end position="315"/>
    </location>
</feature>
<reference evidence="2 3" key="1">
    <citation type="submission" date="2019-02" db="EMBL/GenBank/DDBJ databases">
        <title>Deep-cultivation of Planctomycetes and their phenomic and genomic characterization uncovers novel biology.</title>
        <authorList>
            <person name="Wiegand S."/>
            <person name="Jogler M."/>
            <person name="Boedeker C."/>
            <person name="Pinto D."/>
            <person name="Vollmers J."/>
            <person name="Rivas-Marin E."/>
            <person name="Kohn T."/>
            <person name="Peeters S.H."/>
            <person name="Heuer A."/>
            <person name="Rast P."/>
            <person name="Oberbeckmann S."/>
            <person name="Bunk B."/>
            <person name="Jeske O."/>
            <person name="Meyerdierks A."/>
            <person name="Storesund J.E."/>
            <person name="Kallscheuer N."/>
            <person name="Luecker S."/>
            <person name="Lage O.M."/>
            <person name="Pohl T."/>
            <person name="Merkel B.J."/>
            <person name="Hornburger P."/>
            <person name="Mueller R.-W."/>
            <person name="Bruemmer F."/>
            <person name="Labrenz M."/>
            <person name="Spormann A.M."/>
            <person name="Op Den Camp H."/>
            <person name="Overmann J."/>
            <person name="Amann R."/>
            <person name="Jetten M.S.M."/>
            <person name="Mascher T."/>
            <person name="Medema M.H."/>
            <person name="Devos D.P."/>
            <person name="Kaster A.-K."/>
            <person name="Ovreas L."/>
            <person name="Rohde M."/>
            <person name="Galperin M.Y."/>
            <person name="Jogler C."/>
        </authorList>
    </citation>
    <scope>NUCLEOTIDE SEQUENCE [LARGE SCALE GENOMIC DNA]</scope>
    <source>
        <strain evidence="2 3">Pla108</strain>
    </source>
</reference>
<accession>A0A5C6AJH9</accession>
<dbReference type="Proteomes" id="UP000317421">
    <property type="component" value="Unassembled WGS sequence"/>
</dbReference>
<sequence>MPNAPATLPSSAPALRVAECQHCGQLFAVYATDGEIACPACEAPSAVASLAIVELGVAAPVEVKVEEPTPTPEASPEPVPPLPVKLEAAAEEVEEIVVTADEPPTEPPATPEPSKAPTVAEWLSRSEHHSSEAAPRSAQPNQAEGRRSLSESLGWKPNSFAANVETPEVAALLTDEEVAAEPAENEQQGLDTLADFRFDFGSTALSEPTEETEGVSLELSNHDEAPAAEEPTPEPFRLESLTAPAPKCGRWRGLFSTAAGLLLVIVPAAYLVTTWPSDEAVAQLADPEGRLLANERPAEEASVEPPVTTQAAAEEPPAPFAPTEPIRDPATQPASFNKGTADEPEFDLPPSAPREVTPPAAETTTSPAAETPSEMPTETPADPFLAPAPAPSEPATQPQTTPQPAADRYAMASTPAPAEPSEFALPEDGANAMSEPPTPSTQVGLVNAPRYGATELAEAFDPAEAAARAFATGTLADPEQVSAMGQHYARLCYLAQVLTLLDTSDMSLMTAELQAADTFKRLLREQRARDESRQIAGPWIAWTGRPHGGVFFAGSPEDVSRAGQVIQYQFRIGDQAVPVVMEKPIDAERFLNSGATEVGVIGVVVENPREWIAGYEGDAQRVVWARKTVPLPRPSQP</sequence>
<evidence type="ECO:0000313" key="3">
    <source>
        <dbReference type="Proteomes" id="UP000317421"/>
    </source>
</evidence>
<protein>
    <submittedName>
        <fullName evidence="2">Uncharacterized protein</fullName>
    </submittedName>
</protein>